<comment type="caution">
    <text evidence="3">The sequence shown here is derived from an EMBL/GenBank/DDBJ whole genome shotgun (WGS) entry which is preliminary data.</text>
</comment>
<dbReference type="PROSITE" id="PS51782">
    <property type="entry name" value="LYSM"/>
    <property type="match status" value="1"/>
</dbReference>
<keyword evidence="1" id="KW-1133">Transmembrane helix</keyword>
<sequence>MKIYTSNNLFRFLVISVLALFPAILFAGEYIIKKGDTLWDISEEKMRDPFLWKKLWKANPHIKNPDLIFPGQKLNIPRDVVENKKEEIQEEIGVVPKKTERNIIPVKVIPKTIPAQKKNYLTSKEILLQGGYISDDVKSIGKIYGSSQKKTLLGRGDYVCIETEKPTHINDKFYILNQPEKVIHPVTEDHIGYLIRIKGIIEVVGEDNGNKKALVIESYNEITIDDMLITFYPVESPIEPDKQRRPAVTGYIIKLWDKYNMSSAGSIVYLDKGALDGIEIGDMFNVFSSEKPHIPLGTIQVITTKDKTSVALLKKAFSEVKAGDLFRN</sequence>
<reference evidence="3" key="1">
    <citation type="submission" date="2019-10" db="EMBL/GenBank/DDBJ databases">
        <title>Metagenomic sequencing of thiosulfate-disproportionating enrichment culture.</title>
        <authorList>
            <person name="Umezawa K."/>
            <person name="Kojima H."/>
            <person name="Fukui M."/>
        </authorList>
    </citation>
    <scope>NUCLEOTIDE SEQUENCE</scope>
    <source>
        <strain evidence="3">45J</strain>
    </source>
</reference>
<gene>
    <name evidence="3" type="ORF">A45J_1254</name>
</gene>
<organism evidence="3">
    <name type="scientific">hot springs metagenome</name>
    <dbReference type="NCBI Taxonomy" id="433727"/>
    <lineage>
        <taxon>unclassified sequences</taxon>
        <taxon>metagenomes</taxon>
        <taxon>ecological metagenomes</taxon>
    </lineage>
</organism>
<dbReference type="InterPro" id="IPR052196">
    <property type="entry name" value="Bact_Kbp"/>
</dbReference>
<dbReference type="EMBL" id="BLAB01000001">
    <property type="protein sequence ID" value="GER93508.1"/>
    <property type="molecule type" value="Genomic_DNA"/>
</dbReference>
<dbReference type="SMART" id="SM00257">
    <property type="entry name" value="LysM"/>
    <property type="match status" value="1"/>
</dbReference>
<evidence type="ECO:0000259" key="2">
    <source>
        <dbReference type="PROSITE" id="PS51782"/>
    </source>
</evidence>
<keyword evidence="1" id="KW-0472">Membrane</keyword>
<dbReference type="Gene3D" id="3.10.350.10">
    <property type="entry name" value="LysM domain"/>
    <property type="match status" value="1"/>
</dbReference>
<dbReference type="CDD" id="cd00118">
    <property type="entry name" value="LysM"/>
    <property type="match status" value="1"/>
</dbReference>
<feature type="transmembrane region" description="Helical" evidence="1">
    <location>
        <begin position="12"/>
        <end position="32"/>
    </location>
</feature>
<feature type="domain" description="LysM" evidence="2">
    <location>
        <begin position="28"/>
        <end position="76"/>
    </location>
</feature>
<keyword evidence="1" id="KW-0812">Transmembrane</keyword>
<dbReference type="PANTHER" id="PTHR34700">
    <property type="entry name" value="POTASSIUM BINDING PROTEIN KBP"/>
    <property type="match status" value="1"/>
</dbReference>
<dbReference type="InterPro" id="IPR018392">
    <property type="entry name" value="LysM"/>
</dbReference>
<dbReference type="Pfam" id="PF01476">
    <property type="entry name" value="LysM"/>
    <property type="match status" value="1"/>
</dbReference>
<dbReference type="AlphaFoldDB" id="A0A5J4KV89"/>
<evidence type="ECO:0000256" key="1">
    <source>
        <dbReference type="SAM" id="Phobius"/>
    </source>
</evidence>
<dbReference type="InterPro" id="IPR036779">
    <property type="entry name" value="LysM_dom_sf"/>
</dbReference>
<protein>
    <recommendedName>
        <fullName evidence="2">LysM domain-containing protein</fullName>
    </recommendedName>
</protein>
<dbReference type="PANTHER" id="PTHR34700:SF4">
    <property type="entry name" value="PHAGE-LIKE ELEMENT PBSX PROTEIN XKDP"/>
    <property type="match status" value="1"/>
</dbReference>
<name>A0A5J4KV89_9ZZZZ</name>
<evidence type="ECO:0000313" key="3">
    <source>
        <dbReference type="EMBL" id="GER93508.1"/>
    </source>
</evidence>
<accession>A0A5J4KV89</accession>
<dbReference type="SUPFAM" id="SSF54106">
    <property type="entry name" value="LysM domain"/>
    <property type="match status" value="1"/>
</dbReference>
<proteinExistence type="predicted"/>